<evidence type="ECO:0000256" key="1">
    <source>
        <dbReference type="ARBA" id="ARBA00009437"/>
    </source>
</evidence>
<dbReference type="Pfam" id="PF03466">
    <property type="entry name" value="LysR_substrate"/>
    <property type="match status" value="1"/>
</dbReference>
<dbReference type="Pfam" id="PF00126">
    <property type="entry name" value="HTH_1"/>
    <property type="match status" value="1"/>
</dbReference>
<reference evidence="6 7" key="1">
    <citation type="submission" date="2018-04" db="EMBL/GenBank/DDBJ databases">
        <title>Cupriavidus necator CR12 genome sequencing and assembly.</title>
        <authorList>
            <person name="Ben Fekih I."/>
            <person name="Mazhar H.S."/>
            <person name="Bello S.K."/>
            <person name="Rensing C."/>
        </authorList>
    </citation>
    <scope>NUCLEOTIDE SEQUENCE [LARGE SCALE GENOMIC DNA]</scope>
    <source>
        <strain evidence="6 7">CR12</strain>
    </source>
</reference>
<dbReference type="GO" id="GO:0003700">
    <property type="term" value="F:DNA-binding transcription factor activity"/>
    <property type="evidence" value="ECO:0007669"/>
    <property type="project" value="InterPro"/>
</dbReference>
<dbReference type="GO" id="GO:0006351">
    <property type="term" value="P:DNA-templated transcription"/>
    <property type="evidence" value="ECO:0007669"/>
    <property type="project" value="TreeGrafter"/>
</dbReference>
<feature type="domain" description="HTH lysR-type" evidence="5">
    <location>
        <begin position="2"/>
        <end position="59"/>
    </location>
</feature>
<gene>
    <name evidence="6" type="ORF">DDK22_00675</name>
</gene>
<dbReference type="PANTHER" id="PTHR30537">
    <property type="entry name" value="HTH-TYPE TRANSCRIPTIONAL REGULATOR"/>
    <property type="match status" value="1"/>
</dbReference>
<dbReference type="Gene3D" id="1.10.10.10">
    <property type="entry name" value="Winged helix-like DNA-binding domain superfamily/Winged helix DNA-binding domain"/>
    <property type="match status" value="1"/>
</dbReference>
<proteinExistence type="inferred from homology"/>
<keyword evidence="2" id="KW-0805">Transcription regulation</keyword>
<dbReference type="InterPro" id="IPR000847">
    <property type="entry name" value="LysR_HTH_N"/>
</dbReference>
<dbReference type="InterPro" id="IPR036388">
    <property type="entry name" value="WH-like_DNA-bd_sf"/>
</dbReference>
<dbReference type="Proteomes" id="UP000253501">
    <property type="component" value="Unassembled WGS sequence"/>
</dbReference>
<comment type="similarity">
    <text evidence="1">Belongs to the LysR transcriptional regulatory family.</text>
</comment>
<dbReference type="SUPFAM" id="SSF53850">
    <property type="entry name" value="Periplasmic binding protein-like II"/>
    <property type="match status" value="1"/>
</dbReference>
<dbReference type="InterPro" id="IPR036390">
    <property type="entry name" value="WH_DNA-bd_sf"/>
</dbReference>
<dbReference type="Gene3D" id="3.40.190.290">
    <property type="match status" value="1"/>
</dbReference>
<dbReference type="SUPFAM" id="SSF46785">
    <property type="entry name" value="Winged helix' DNA-binding domain"/>
    <property type="match status" value="1"/>
</dbReference>
<evidence type="ECO:0000313" key="6">
    <source>
        <dbReference type="EMBL" id="RCJ10335.1"/>
    </source>
</evidence>
<evidence type="ECO:0000256" key="4">
    <source>
        <dbReference type="ARBA" id="ARBA00023163"/>
    </source>
</evidence>
<organism evidence="6 7">
    <name type="scientific">Cupriavidus necator</name>
    <name type="common">Alcaligenes eutrophus</name>
    <name type="synonym">Ralstonia eutropha</name>
    <dbReference type="NCBI Taxonomy" id="106590"/>
    <lineage>
        <taxon>Bacteria</taxon>
        <taxon>Pseudomonadati</taxon>
        <taxon>Pseudomonadota</taxon>
        <taxon>Betaproteobacteria</taxon>
        <taxon>Burkholderiales</taxon>
        <taxon>Burkholderiaceae</taxon>
        <taxon>Cupriavidus</taxon>
    </lineage>
</organism>
<dbReference type="PANTHER" id="PTHR30537:SF3">
    <property type="entry name" value="TRANSCRIPTIONAL REGULATORY PROTEIN"/>
    <property type="match status" value="1"/>
</dbReference>
<dbReference type="GO" id="GO:0043565">
    <property type="term" value="F:sequence-specific DNA binding"/>
    <property type="evidence" value="ECO:0007669"/>
    <property type="project" value="TreeGrafter"/>
</dbReference>
<dbReference type="RefSeq" id="WP_114130237.1">
    <property type="nucleotide sequence ID" value="NZ_CP068436.1"/>
</dbReference>
<dbReference type="InterPro" id="IPR005119">
    <property type="entry name" value="LysR_subst-bd"/>
</dbReference>
<comment type="caution">
    <text evidence="6">The sequence shown here is derived from an EMBL/GenBank/DDBJ whole genome shotgun (WGS) entry which is preliminary data.</text>
</comment>
<keyword evidence="3" id="KW-0238">DNA-binding</keyword>
<keyword evidence="4" id="KW-0804">Transcription</keyword>
<evidence type="ECO:0000256" key="3">
    <source>
        <dbReference type="ARBA" id="ARBA00023125"/>
    </source>
</evidence>
<accession>A0A367PTW7</accession>
<name>A0A367PTW7_CUPNE</name>
<dbReference type="AlphaFoldDB" id="A0A367PTW7"/>
<dbReference type="EMBL" id="QDHA01000002">
    <property type="protein sequence ID" value="RCJ10335.1"/>
    <property type="molecule type" value="Genomic_DNA"/>
</dbReference>
<evidence type="ECO:0000256" key="2">
    <source>
        <dbReference type="ARBA" id="ARBA00023015"/>
    </source>
</evidence>
<sequence>MFDWEDLRHFSVFAQEGSLSGAARRLKVDHATVARRISALEAALCLKLVDRRPRAYLLTGEGERVAALGARMEQESFAVERTAAAGQTGVSGDVTISAPPSMAAAVIAPQLGRLREQHPALRICLTGTTHMASLSRREADLAVRLTRPSEGDLVVRKLGVVVFSLYSSASYLSATTPSDYGFIAYDDSMEGSPQQDWLKQQAGTRPIVMVSNELEIQAAAARAGVGIAALPYFLGDRDDGLQRVRSKGKRFEREIWLAVHADIRRAPRIQAVMQFLGSCFTENASLA</sequence>
<dbReference type="InterPro" id="IPR058163">
    <property type="entry name" value="LysR-type_TF_proteobact-type"/>
</dbReference>
<evidence type="ECO:0000313" key="7">
    <source>
        <dbReference type="Proteomes" id="UP000253501"/>
    </source>
</evidence>
<evidence type="ECO:0000259" key="5">
    <source>
        <dbReference type="PROSITE" id="PS50931"/>
    </source>
</evidence>
<dbReference type="CDD" id="cd05466">
    <property type="entry name" value="PBP2_LTTR_substrate"/>
    <property type="match status" value="1"/>
</dbReference>
<protein>
    <submittedName>
        <fullName evidence="6">LysR family transcriptional regulator</fullName>
    </submittedName>
</protein>
<dbReference type="PROSITE" id="PS50931">
    <property type="entry name" value="HTH_LYSR"/>
    <property type="match status" value="1"/>
</dbReference>